<reference evidence="1 2" key="1">
    <citation type="submission" date="2015-07" db="EMBL/GenBank/DDBJ databases">
        <title>The genome of Habropoda laboriosa.</title>
        <authorList>
            <person name="Pan H."/>
            <person name="Kapheim K."/>
        </authorList>
    </citation>
    <scope>NUCLEOTIDE SEQUENCE [LARGE SCALE GENOMIC DNA]</scope>
    <source>
        <strain evidence="1">0110345459</strain>
    </source>
</reference>
<name>A0A0L7QQY4_9HYME</name>
<sequence length="57" mass="6390">MSHPMMSRDENHVFLGVNCDAIRTVIGKKSTFVNSNVMLLLAGNARRHEFNDGLEES</sequence>
<keyword evidence="2" id="KW-1185">Reference proteome</keyword>
<protein>
    <submittedName>
        <fullName evidence="1">Uncharacterized protein</fullName>
    </submittedName>
</protein>
<dbReference type="EMBL" id="KQ414786">
    <property type="protein sequence ID" value="KOC60901.1"/>
    <property type="molecule type" value="Genomic_DNA"/>
</dbReference>
<dbReference type="Proteomes" id="UP000053825">
    <property type="component" value="Unassembled WGS sequence"/>
</dbReference>
<dbReference type="AlphaFoldDB" id="A0A0L7QQY4"/>
<gene>
    <name evidence="1" type="ORF">WH47_05679</name>
</gene>
<organism evidence="1 2">
    <name type="scientific">Habropoda laboriosa</name>
    <dbReference type="NCBI Taxonomy" id="597456"/>
    <lineage>
        <taxon>Eukaryota</taxon>
        <taxon>Metazoa</taxon>
        <taxon>Ecdysozoa</taxon>
        <taxon>Arthropoda</taxon>
        <taxon>Hexapoda</taxon>
        <taxon>Insecta</taxon>
        <taxon>Pterygota</taxon>
        <taxon>Neoptera</taxon>
        <taxon>Endopterygota</taxon>
        <taxon>Hymenoptera</taxon>
        <taxon>Apocrita</taxon>
        <taxon>Aculeata</taxon>
        <taxon>Apoidea</taxon>
        <taxon>Anthophila</taxon>
        <taxon>Apidae</taxon>
        <taxon>Habropoda</taxon>
    </lineage>
</organism>
<accession>A0A0L7QQY4</accession>
<proteinExistence type="predicted"/>
<evidence type="ECO:0000313" key="1">
    <source>
        <dbReference type="EMBL" id="KOC60901.1"/>
    </source>
</evidence>
<evidence type="ECO:0000313" key="2">
    <source>
        <dbReference type="Proteomes" id="UP000053825"/>
    </source>
</evidence>